<reference evidence="1" key="1">
    <citation type="submission" date="2022-10" db="EMBL/GenBank/DDBJ databases">
        <title>The complete genomes of actinobacterial strains from the NBC collection.</title>
        <authorList>
            <person name="Joergensen T.S."/>
            <person name="Alvarez Arevalo M."/>
            <person name="Sterndorff E.B."/>
            <person name="Faurdal D."/>
            <person name="Vuksanovic O."/>
            <person name="Mourched A.-S."/>
            <person name="Charusanti P."/>
            <person name="Shaw S."/>
            <person name="Blin K."/>
            <person name="Weber T."/>
        </authorList>
    </citation>
    <scope>NUCLEOTIDE SEQUENCE</scope>
    <source>
        <strain evidence="1">NBC_00119</strain>
    </source>
</reference>
<name>A0AAU1U3K9_9ACTN</name>
<dbReference type="EMBL" id="CP108195">
    <property type="protein sequence ID" value="WTS12402.1"/>
    <property type="molecule type" value="Genomic_DNA"/>
</dbReference>
<evidence type="ECO:0000313" key="1">
    <source>
        <dbReference type="EMBL" id="WTS12402.1"/>
    </source>
</evidence>
<protein>
    <submittedName>
        <fullName evidence="1">Uncharacterized protein</fullName>
    </submittedName>
</protein>
<sequence>MAEAEATEDAEEPELSADGVIRLRRADGTLKTYRRTSRTVDDGLGFTVAEGSYEQWSFLNLAVNPPVVHPMHIHLAVSGSSAVTPDMGHGGHSG</sequence>
<proteinExistence type="predicted"/>
<dbReference type="InterPro" id="IPR008972">
    <property type="entry name" value="Cupredoxin"/>
</dbReference>
<organism evidence="1">
    <name type="scientific">Streptomyces sp. NBC_00119</name>
    <dbReference type="NCBI Taxonomy" id="2975659"/>
    <lineage>
        <taxon>Bacteria</taxon>
        <taxon>Bacillati</taxon>
        <taxon>Actinomycetota</taxon>
        <taxon>Actinomycetes</taxon>
        <taxon>Kitasatosporales</taxon>
        <taxon>Streptomycetaceae</taxon>
        <taxon>Streptomyces</taxon>
    </lineage>
</organism>
<gene>
    <name evidence="1" type="ORF">OHU69_16005</name>
</gene>
<dbReference type="Gene3D" id="2.60.40.420">
    <property type="entry name" value="Cupredoxins - blue copper proteins"/>
    <property type="match status" value="1"/>
</dbReference>
<accession>A0AAU1U3K9</accession>
<dbReference type="AlphaFoldDB" id="A0AAU1U3K9"/>